<gene>
    <name evidence="1" type="ORF">HAX54_040369</name>
</gene>
<dbReference type="Proteomes" id="UP000823775">
    <property type="component" value="Unassembled WGS sequence"/>
</dbReference>
<sequence>INNCVVTICRWIRHRCQSEERVKLRGGVCKYLEGVNIKLKVHHRVTLRMVRVEQRAT</sequence>
<reference evidence="1 2" key="1">
    <citation type="journal article" date="2021" name="BMC Genomics">
        <title>Datura genome reveals duplications of psychoactive alkaloid biosynthetic genes and high mutation rate following tissue culture.</title>
        <authorList>
            <person name="Rajewski A."/>
            <person name="Carter-House D."/>
            <person name="Stajich J."/>
            <person name="Litt A."/>
        </authorList>
    </citation>
    <scope>NUCLEOTIDE SEQUENCE [LARGE SCALE GENOMIC DNA]</scope>
    <source>
        <strain evidence="1">AR-01</strain>
    </source>
</reference>
<accession>A0ABS8SKB9</accession>
<comment type="caution">
    <text evidence="1">The sequence shown here is derived from an EMBL/GenBank/DDBJ whole genome shotgun (WGS) entry which is preliminary data.</text>
</comment>
<evidence type="ECO:0000313" key="1">
    <source>
        <dbReference type="EMBL" id="MCD7459240.1"/>
    </source>
</evidence>
<evidence type="ECO:0000313" key="2">
    <source>
        <dbReference type="Proteomes" id="UP000823775"/>
    </source>
</evidence>
<proteinExistence type="predicted"/>
<keyword evidence="2" id="KW-1185">Reference proteome</keyword>
<feature type="non-terminal residue" evidence="1">
    <location>
        <position position="57"/>
    </location>
</feature>
<dbReference type="EMBL" id="JACEIK010000569">
    <property type="protein sequence ID" value="MCD7459240.1"/>
    <property type="molecule type" value="Genomic_DNA"/>
</dbReference>
<protein>
    <submittedName>
        <fullName evidence="1">Uncharacterized protein</fullName>
    </submittedName>
</protein>
<name>A0ABS8SKB9_DATST</name>
<feature type="non-terminal residue" evidence="1">
    <location>
        <position position="1"/>
    </location>
</feature>
<organism evidence="1 2">
    <name type="scientific">Datura stramonium</name>
    <name type="common">Jimsonweed</name>
    <name type="synonym">Common thornapple</name>
    <dbReference type="NCBI Taxonomy" id="4076"/>
    <lineage>
        <taxon>Eukaryota</taxon>
        <taxon>Viridiplantae</taxon>
        <taxon>Streptophyta</taxon>
        <taxon>Embryophyta</taxon>
        <taxon>Tracheophyta</taxon>
        <taxon>Spermatophyta</taxon>
        <taxon>Magnoliopsida</taxon>
        <taxon>eudicotyledons</taxon>
        <taxon>Gunneridae</taxon>
        <taxon>Pentapetalae</taxon>
        <taxon>asterids</taxon>
        <taxon>lamiids</taxon>
        <taxon>Solanales</taxon>
        <taxon>Solanaceae</taxon>
        <taxon>Solanoideae</taxon>
        <taxon>Datureae</taxon>
        <taxon>Datura</taxon>
    </lineage>
</organism>